<evidence type="ECO:0000313" key="2">
    <source>
        <dbReference type="EMBL" id="OMI27299.1"/>
    </source>
</evidence>
<keyword evidence="3" id="KW-1185">Reference proteome</keyword>
<dbReference type="Proteomes" id="UP000187046">
    <property type="component" value="Unassembled WGS sequence"/>
</dbReference>
<dbReference type="Gene3D" id="3.40.50.1820">
    <property type="entry name" value="alpha/beta hydrolase"/>
    <property type="match status" value="1"/>
</dbReference>
<dbReference type="InterPro" id="IPR000073">
    <property type="entry name" value="AB_hydrolase_1"/>
</dbReference>
<dbReference type="PANTHER" id="PTHR43433">
    <property type="entry name" value="HYDROLASE, ALPHA/BETA FOLD FAMILY PROTEIN"/>
    <property type="match status" value="1"/>
</dbReference>
<dbReference type="PANTHER" id="PTHR43433:SF5">
    <property type="entry name" value="AB HYDROLASE-1 DOMAIN-CONTAINING PROTEIN"/>
    <property type="match status" value="1"/>
</dbReference>
<evidence type="ECO:0000313" key="3">
    <source>
        <dbReference type="Proteomes" id="UP000187046"/>
    </source>
</evidence>
<dbReference type="InterPro" id="IPR029058">
    <property type="entry name" value="AB_hydrolase_fold"/>
</dbReference>
<name>A0ABX3I422_9BACI</name>
<dbReference type="Pfam" id="PF00561">
    <property type="entry name" value="Abhydrolase_1"/>
    <property type="match status" value="1"/>
</dbReference>
<comment type="caution">
    <text evidence="2">The sequence shown here is derived from an EMBL/GenBank/DDBJ whole genome shotgun (WGS) entry which is preliminary data.</text>
</comment>
<dbReference type="InterPro" id="IPR050471">
    <property type="entry name" value="AB_hydrolase"/>
</dbReference>
<gene>
    <name evidence="2" type="ORF">BTA31_11385</name>
</gene>
<protein>
    <recommendedName>
        <fullName evidence="1">AB hydrolase-1 domain-containing protein</fullName>
    </recommendedName>
</protein>
<dbReference type="SUPFAM" id="SSF53474">
    <property type="entry name" value="alpha/beta-Hydrolases"/>
    <property type="match status" value="1"/>
</dbReference>
<organism evidence="2 3">
    <name type="scientific">Bacillus haynesii</name>
    <dbReference type="NCBI Taxonomy" id="1925021"/>
    <lineage>
        <taxon>Bacteria</taxon>
        <taxon>Bacillati</taxon>
        <taxon>Bacillota</taxon>
        <taxon>Bacilli</taxon>
        <taxon>Bacillales</taxon>
        <taxon>Bacillaceae</taxon>
        <taxon>Bacillus</taxon>
    </lineage>
</organism>
<proteinExistence type="predicted"/>
<evidence type="ECO:0000259" key="1">
    <source>
        <dbReference type="Pfam" id="PF00561"/>
    </source>
</evidence>
<sequence length="282" mass="31121">MQREENIVMKHGVLEVPGAMLYYEVRGSGPVLLMIHGGNGDAESYPIADRLSDRYTVVTYDRRGHSRSRLEDPNEKYQVSAHSDDASRLLAALTDEPVYVFGCSSGAVIGLDLAVRHPEQIRMLVAHEPPIPQLLAGSDRAKGFESLENLEKQYKRSGLQALEAFAIAMGITSSAQPERPTSRTEQFMANIDYFILSEVPGLREYTPDIGRLKASSVKVISAGGIDSQGCLPYRYAEALAGHLGTKVVDFPGNHVGCVLYPEEFAERLDMVFRRFNNKSTKG</sequence>
<accession>A0ABX3I422</accession>
<feature type="domain" description="AB hydrolase-1" evidence="1">
    <location>
        <begin position="30"/>
        <end position="180"/>
    </location>
</feature>
<dbReference type="EMBL" id="MRBL01000013">
    <property type="protein sequence ID" value="OMI27299.1"/>
    <property type="molecule type" value="Genomic_DNA"/>
</dbReference>
<reference evidence="2 3" key="1">
    <citation type="submission" date="2016-12" db="EMBL/GenBank/DDBJ databases">
        <title>Bacillus phylogenomics.</title>
        <authorList>
            <person name="Dunlap C."/>
        </authorList>
    </citation>
    <scope>NUCLEOTIDE SEQUENCE [LARGE SCALE GENOMIC DNA]</scope>
    <source>
        <strain evidence="2 3">NRRL B-41327</strain>
    </source>
</reference>